<gene>
    <name evidence="2" type="ORF">TrCOL_g9416</name>
</gene>
<keyword evidence="1" id="KW-1133">Transmembrane helix</keyword>
<reference evidence="3" key="1">
    <citation type="journal article" date="2023" name="Commun. Biol.">
        <title>Genome analysis of Parmales, the sister group of diatoms, reveals the evolutionary specialization of diatoms from phago-mixotrophs to photoautotrophs.</title>
        <authorList>
            <person name="Ban H."/>
            <person name="Sato S."/>
            <person name="Yoshikawa S."/>
            <person name="Yamada K."/>
            <person name="Nakamura Y."/>
            <person name="Ichinomiya M."/>
            <person name="Sato N."/>
            <person name="Blanc-Mathieu R."/>
            <person name="Endo H."/>
            <person name="Kuwata A."/>
            <person name="Ogata H."/>
        </authorList>
    </citation>
    <scope>NUCLEOTIDE SEQUENCE [LARGE SCALE GENOMIC DNA]</scope>
</reference>
<comment type="caution">
    <text evidence="2">The sequence shown here is derived from an EMBL/GenBank/DDBJ whole genome shotgun (WGS) entry which is preliminary data.</text>
</comment>
<evidence type="ECO:0000313" key="2">
    <source>
        <dbReference type="EMBL" id="GMI41495.1"/>
    </source>
</evidence>
<protein>
    <submittedName>
        <fullName evidence="2">Uncharacterized protein</fullName>
    </submittedName>
</protein>
<dbReference type="AlphaFoldDB" id="A0A9W7LA90"/>
<keyword evidence="3" id="KW-1185">Reference proteome</keyword>
<evidence type="ECO:0000256" key="1">
    <source>
        <dbReference type="SAM" id="Phobius"/>
    </source>
</evidence>
<organism evidence="2 3">
    <name type="scientific">Triparma columacea</name>
    <dbReference type="NCBI Taxonomy" id="722753"/>
    <lineage>
        <taxon>Eukaryota</taxon>
        <taxon>Sar</taxon>
        <taxon>Stramenopiles</taxon>
        <taxon>Ochrophyta</taxon>
        <taxon>Bolidophyceae</taxon>
        <taxon>Parmales</taxon>
        <taxon>Triparmaceae</taxon>
        <taxon>Triparma</taxon>
    </lineage>
</organism>
<feature type="transmembrane region" description="Helical" evidence="1">
    <location>
        <begin position="20"/>
        <end position="43"/>
    </location>
</feature>
<feature type="non-terminal residue" evidence="2">
    <location>
        <position position="1"/>
    </location>
</feature>
<name>A0A9W7LA90_9STRA</name>
<keyword evidence="1" id="KW-0812">Transmembrane</keyword>
<dbReference type="OrthoDB" id="10329221at2759"/>
<evidence type="ECO:0000313" key="3">
    <source>
        <dbReference type="Proteomes" id="UP001165065"/>
    </source>
</evidence>
<dbReference type="Proteomes" id="UP001165065">
    <property type="component" value="Unassembled WGS sequence"/>
</dbReference>
<proteinExistence type="predicted"/>
<dbReference type="EMBL" id="BRYA01001302">
    <property type="protein sequence ID" value="GMI41495.1"/>
    <property type="molecule type" value="Genomic_DNA"/>
</dbReference>
<keyword evidence="1" id="KW-0472">Membrane</keyword>
<accession>A0A9W7LA90</accession>
<sequence length="51" mass="5829">GKSILFVFVTLIMMWGTVHYHFGYMNFLLACIPSGVILALMYAEKELSKED</sequence>